<dbReference type="Gene3D" id="3.30.700.10">
    <property type="entry name" value="Glycoprotein, Type 4 Pilin"/>
    <property type="match status" value="1"/>
</dbReference>
<evidence type="ECO:0000256" key="1">
    <source>
        <dbReference type="SAM" id="Phobius"/>
    </source>
</evidence>
<organism evidence="2 3">
    <name type="scientific">Candidatus Daviesbacteria bacterium RIFCSPHIGHO2_02_FULL_39_12</name>
    <dbReference type="NCBI Taxonomy" id="1797770"/>
    <lineage>
        <taxon>Bacteria</taxon>
        <taxon>Candidatus Daviesiibacteriota</taxon>
    </lineage>
</organism>
<sequence>MSCPVKLSVCRLPKYEPHPRGVSRGVSAIFHREGGLGFTLVELLIVITIIAILSVVGTVSFIGIRNKALDTRKKADIDAIRKAYEQNFDPTENNGQGGYKKLRNDQFANGKIPTQPDGRSYIAVIGPPSADGSFPAGAVSPSDEAFRVCTPINNNTVECNRPAENCYCGTSTLGDNTVIAQLDSSSSPSCDTNGTLSVGLVGYWKLDENTGALQTEDSSVYGNNAIVYGSKSFAQGKFGNAINGVDSYAVINTTTVNNILNNFTNKLTVSVWFKESSQSSWHRVFSRHSWQVNNEIPSRPRWGMFNYPPAAGNGTLTGKLGIENGLGNGMGSTYVLAINQWYHAVLKVDSPNTTLYIFGDSGGQWRLIESKNTPTTSGEFTNLGNIGIGADGGGPAPSGTPYPANSWGLGLIDEFRIYSRVLSDSEIDALDNGGNGCISP</sequence>
<dbReference type="AlphaFoldDB" id="A0A1F5JCA6"/>
<dbReference type="Proteomes" id="UP000177042">
    <property type="component" value="Unassembled WGS sequence"/>
</dbReference>
<dbReference type="InterPro" id="IPR045584">
    <property type="entry name" value="Pilin-like"/>
</dbReference>
<dbReference type="InterPro" id="IPR012902">
    <property type="entry name" value="N_methyl_site"/>
</dbReference>
<evidence type="ECO:0008006" key="4">
    <source>
        <dbReference type="Google" id="ProtNLM"/>
    </source>
</evidence>
<keyword evidence="1" id="KW-0812">Transmembrane</keyword>
<accession>A0A1F5JCA6</accession>
<dbReference type="InterPro" id="IPR013320">
    <property type="entry name" value="ConA-like_dom_sf"/>
</dbReference>
<dbReference type="SUPFAM" id="SSF49899">
    <property type="entry name" value="Concanavalin A-like lectins/glucanases"/>
    <property type="match status" value="1"/>
</dbReference>
<dbReference type="Gene3D" id="2.60.120.200">
    <property type="match status" value="1"/>
</dbReference>
<evidence type="ECO:0000313" key="3">
    <source>
        <dbReference type="Proteomes" id="UP000177042"/>
    </source>
</evidence>
<dbReference type="EMBL" id="MFCX01000013">
    <property type="protein sequence ID" value="OGE26285.1"/>
    <property type="molecule type" value="Genomic_DNA"/>
</dbReference>
<evidence type="ECO:0000313" key="2">
    <source>
        <dbReference type="EMBL" id="OGE26285.1"/>
    </source>
</evidence>
<keyword evidence="1" id="KW-1133">Transmembrane helix</keyword>
<comment type="caution">
    <text evidence="2">The sequence shown here is derived from an EMBL/GenBank/DDBJ whole genome shotgun (WGS) entry which is preliminary data.</text>
</comment>
<gene>
    <name evidence="2" type="ORF">A3C26_03790</name>
</gene>
<dbReference type="SUPFAM" id="SSF54523">
    <property type="entry name" value="Pili subunits"/>
    <property type="match status" value="1"/>
</dbReference>
<dbReference type="NCBIfam" id="TIGR02532">
    <property type="entry name" value="IV_pilin_GFxxxE"/>
    <property type="match status" value="1"/>
</dbReference>
<proteinExistence type="predicted"/>
<feature type="transmembrane region" description="Helical" evidence="1">
    <location>
        <begin position="43"/>
        <end position="64"/>
    </location>
</feature>
<reference evidence="2 3" key="1">
    <citation type="journal article" date="2016" name="Nat. Commun.">
        <title>Thousands of microbial genomes shed light on interconnected biogeochemical processes in an aquifer system.</title>
        <authorList>
            <person name="Anantharaman K."/>
            <person name="Brown C.T."/>
            <person name="Hug L.A."/>
            <person name="Sharon I."/>
            <person name="Castelle C.J."/>
            <person name="Probst A.J."/>
            <person name="Thomas B.C."/>
            <person name="Singh A."/>
            <person name="Wilkins M.J."/>
            <person name="Karaoz U."/>
            <person name="Brodie E.L."/>
            <person name="Williams K.H."/>
            <person name="Hubbard S.S."/>
            <person name="Banfield J.F."/>
        </authorList>
    </citation>
    <scope>NUCLEOTIDE SEQUENCE [LARGE SCALE GENOMIC DNA]</scope>
</reference>
<protein>
    <recommendedName>
        <fullName evidence="4">LamG-like jellyroll fold domain-containing protein</fullName>
    </recommendedName>
</protein>
<dbReference type="Pfam" id="PF13385">
    <property type="entry name" value="Laminin_G_3"/>
    <property type="match status" value="1"/>
</dbReference>
<keyword evidence="1" id="KW-0472">Membrane</keyword>
<name>A0A1F5JCA6_9BACT</name>